<dbReference type="PANTHER" id="PTHR23058">
    <property type="entry name" value="PEROXISOMAL MEMBRANE PROTEIN PEX14"/>
    <property type="match status" value="1"/>
</dbReference>
<evidence type="ECO:0000256" key="5">
    <source>
        <dbReference type="ARBA" id="ARBA00023136"/>
    </source>
</evidence>
<feature type="compositionally biased region" description="Low complexity" evidence="11">
    <location>
        <begin position="58"/>
        <end position="84"/>
    </location>
</feature>
<evidence type="ECO:0000256" key="6">
    <source>
        <dbReference type="ARBA" id="ARBA00023140"/>
    </source>
</evidence>
<feature type="domain" description="Peroxisome membrane anchor protein Pex14p N-terminal" evidence="12">
    <location>
        <begin position="3"/>
        <end position="47"/>
    </location>
</feature>
<feature type="compositionally biased region" description="Pro residues" evidence="11">
    <location>
        <begin position="90"/>
        <end position="99"/>
    </location>
</feature>
<keyword evidence="3 10" id="KW-0653">Protein transport</keyword>
<name>A0AAN7W3S1_9PEZI</name>
<evidence type="ECO:0000256" key="1">
    <source>
        <dbReference type="ARBA" id="ARBA00005443"/>
    </source>
</evidence>
<keyword evidence="4" id="KW-0811">Translocation</keyword>
<reference evidence="13" key="1">
    <citation type="submission" date="2023-08" db="EMBL/GenBank/DDBJ databases">
        <title>Black Yeasts Isolated from many extreme environments.</title>
        <authorList>
            <person name="Coleine C."/>
            <person name="Stajich J.E."/>
            <person name="Selbmann L."/>
        </authorList>
    </citation>
    <scope>NUCLEOTIDE SEQUENCE</scope>
    <source>
        <strain evidence="13">CCFEE 5810</strain>
    </source>
</reference>
<dbReference type="GO" id="GO:0016560">
    <property type="term" value="P:protein import into peroxisome matrix, docking"/>
    <property type="evidence" value="ECO:0007669"/>
    <property type="project" value="UniProtKB-UniRule"/>
</dbReference>
<dbReference type="GO" id="GO:1990429">
    <property type="term" value="C:peroxisomal importomer complex"/>
    <property type="evidence" value="ECO:0007669"/>
    <property type="project" value="TreeGrafter"/>
</dbReference>
<dbReference type="AlphaFoldDB" id="A0AAN7W3S1"/>
<dbReference type="InterPro" id="IPR036388">
    <property type="entry name" value="WH-like_DNA-bd_sf"/>
</dbReference>
<feature type="compositionally biased region" description="Polar residues" evidence="11">
    <location>
        <begin position="310"/>
        <end position="321"/>
    </location>
</feature>
<dbReference type="GO" id="GO:0005102">
    <property type="term" value="F:signaling receptor binding"/>
    <property type="evidence" value="ECO:0007669"/>
    <property type="project" value="TreeGrafter"/>
</dbReference>
<feature type="region of interest" description="Disordered" evidence="11">
    <location>
        <begin position="298"/>
        <end position="426"/>
    </location>
</feature>
<dbReference type="InterPro" id="IPR025655">
    <property type="entry name" value="PEX14"/>
</dbReference>
<evidence type="ECO:0000313" key="14">
    <source>
        <dbReference type="Proteomes" id="UP001310594"/>
    </source>
</evidence>
<feature type="compositionally biased region" description="Polar residues" evidence="11">
    <location>
        <begin position="344"/>
        <end position="357"/>
    </location>
</feature>
<gene>
    <name evidence="13" type="primary">PEX14</name>
    <name evidence="13" type="ORF">LTR97_006842</name>
</gene>
<feature type="compositionally biased region" description="Low complexity" evidence="11">
    <location>
        <begin position="322"/>
        <end position="343"/>
    </location>
</feature>
<protein>
    <recommendedName>
        <fullName evidence="7 10">Peroxisomal membrane protein PEX14</fullName>
    </recommendedName>
    <alternativeName>
        <fullName evidence="8 10">Peroxin-14</fullName>
    </alternativeName>
</protein>
<evidence type="ECO:0000313" key="13">
    <source>
        <dbReference type="EMBL" id="KAK5697883.1"/>
    </source>
</evidence>
<dbReference type="EMBL" id="JAVRQU010000010">
    <property type="protein sequence ID" value="KAK5697883.1"/>
    <property type="molecule type" value="Genomic_DNA"/>
</dbReference>
<evidence type="ECO:0000256" key="9">
    <source>
        <dbReference type="ARBA" id="ARBA00046271"/>
    </source>
</evidence>
<comment type="caution">
    <text evidence="13">The sequence shown here is derived from an EMBL/GenBank/DDBJ whole genome shotgun (WGS) entry which is preliminary data.</text>
</comment>
<evidence type="ECO:0000256" key="4">
    <source>
        <dbReference type="ARBA" id="ARBA00023010"/>
    </source>
</evidence>
<dbReference type="Pfam" id="PF04695">
    <property type="entry name" value="Pex14_N"/>
    <property type="match status" value="1"/>
</dbReference>
<feature type="region of interest" description="Disordered" evidence="11">
    <location>
        <begin position="41"/>
        <end position="99"/>
    </location>
</feature>
<evidence type="ECO:0000256" key="3">
    <source>
        <dbReference type="ARBA" id="ARBA00022927"/>
    </source>
</evidence>
<comment type="function">
    <text evidence="10">Component of the PEX13-PEX14 docking complex, a translocon channel that specifically mediates the import of peroxisomal cargo proteins bound to PEX5 receptor. The PEX13-PEX14 docking complex forms a large import pore which can be opened to a diameter of about 9 nm. Mechanistically, PEX5 receptor along with cargo proteins associates with the PEX14 subunit of the PEX13-PEX14 docking complex in the cytosol, leading to the insertion of the receptor into the organelle membrane with the concomitant translocation of the cargo into the peroxisome matrix.</text>
</comment>
<dbReference type="GO" id="GO:0005778">
    <property type="term" value="C:peroxisomal membrane"/>
    <property type="evidence" value="ECO:0007669"/>
    <property type="project" value="UniProtKB-SubCell"/>
</dbReference>
<evidence type="ECO:0000256" key="11">
    <source>
        <dbReference type="SAM" id="MobiDB-lite"/>
    </source>
</evidence>
<keyword evidence="5 10" id="KW-0472">Membrane</keyword>
<evidence type="ECO:0000256" key="8">
    <source>
        <dbReference type="ARBA" id="ARBA00029691"/>
    </source>
</evidence>
<dbReference type="Gene3D" id="1.10.10.10">
    <property type="entry name" value="Winged helix-like DNA-binding domain superfamily/Winged helix DNA-binding domain"/>
    <property type="match status" value="1"/>
</dbReference>
<dbReference type="InterPro" id="IPR006785">
    <property type="entry name" value="Pex14_N"/>
</dbReference>
<sequence length="426" mass="45759">MVREDLIEGAITFLQDPSVSSAPVEQKIAFLRSKNLTQDEIDTSLARIGQPQQPPPQTQTYAQQQQQQQQYRAPHQYPQQQPQQGYTNPAYPPQWAPPQPPMRRDWRDYFVAATLLTTLGYGLYWTANRYISPLISPPTPTQLQSDKDAVTESFDKAFALLDQLATDTQELKAAESARTERLDKALAEVEGVIREMREANEDRVREGRALAKEVEGVREAIPKALEREKGRWEGKLEEVGTEMRSLKTLIQGRMQAPGTTTAGPVGGVRAGYGGVQPGPAVNGVVGGTFNAAPATAPGLNLHTVPKPETDTNNNSGSGSAFTPTPSTPSLPTSTSTTPSQPTTNGEASPPTTSNTSPYGRKLGGKAQIPSWQLAAKKRTEDAAAAAAKTETTTTADSGTGMSTPPVDQAKVEAKPAEVSEEVVAEA</sequence>
<evidence type="ECO:0000256" key="2">
    <source>
        <dbReference type="ARBA" id="ARBA00022448"/>
    </source>
</evidence>
<evidence type="ECO:0000256" key="10">
    <source>
        <dbReference type="RuleBase" id="RU367032"/>
    </source>
</evidence>
<dbReference type="Proteomes" id="UP001310594">
    <property type="component" value="Unassembled WGS sequence"/>
</dbReference>
<comment type="similarity">
    <text evidence="1 10">Belongs to the peroxin-14 family.</text>
</comment>
<evidence type="ECO:0000259" key="12">
    <source>
        <dbReference type="Pfam" id="PF04695"/>
    </source>
</evidence>
<organism evidence="13 14">
    <name type="scientific">Elasticomyces elasticus</name>
    <dbReference type="NCBI Taxonomy" id="574655"/>
    <lineage>
        <taxon>Eukaryota</taxon>
        <taxon>Fungi</taxon>
        <taxon>Dikarya</taxon>
        <taxon>Ascomycota</taxon>
        <taxon>Pezizomycotina</taxon>
        <taxon>Dothideomycetes</taxon>
        <taxon>Dothideomycetidae</taxon>
        <taxon>Mycosphaerellales</taxon>
        <taxon>Teratosphaeriaceae</taxon>
        <taxon>Elasticomyces</taxon>
    </lineage>
</organism>
<accession>A0AAN7W3S1</accession>
<feature type="compositionally biased region" description="Low complexity" evidence="11">
    <location>
        <begin position="382"/>
        <end position="396"/>
    </location>
</feature>
<keyword evidence="2 10" id="KW-0813">Transport</keyword>
<proteinExistence type="inferred from homology"/>
<dbReference type="PANTHER" id="PTHR23058:SF0">
    <property type="entry name" value="PEROXISOMAL MEMBRANE PROTEIN PEX14"/>
    <property type="match status" value="1"/>
</dbReference>
<comment type="subcellular location">
    <subcellularLocation>
        <location evidence="9 10">Peroxisome membrane</location>
    </subcellularLocation>
</comment>
<keyword evidence="6 10" id="KW-0576">Peroxisome</keyword>
<evidence type="ECO:0000256" key="7">
    <source>
        <dbReference type="ARBA" id="ARBA00029502"/>
    </source>
</evidence>